<proteinExistence type="predicted"/>
<comment type="caution">
    <text evidence="2">The sequence shown here is derived from an EMBL/GenBank/DDBJ whole genome shotgun (WGS) entry which is preliminary data.</text>
</comment>
<dbReference type="OrthoDB" id="6515318at2759"/>
<evidence type="ECO:0000259" key="1">
    <source>
        <dbReference type="PROSITE" id="PS50878"/>
    </source>
</evidence>
<accession>A0A4Y2U948</accession>
<protein>
    <recommendedName>
        <fullName evidence="1">Reverse transcriptase domain-containing protein</fullName>
    </recommendedName>
</protein>
<dbReference type="EMBL" id="BGPR01033959">
    <property type="protein sequence ID" value="GBO08097.1"/>
    <property type="molecule type" value="Genomic_DNA"/>
</dbReference>
<dbReference type="Proteomes" id="UP000499080">
    <property type="component" value="Unassembled WGS sequence"/>
</dbReference>
<name>A0A4Y2U948_ARAVE</name>
<organism evidence="2 3">
    <name type="scientific">Araneus ventricosus</name>
    <name type="common">Orbweaver spider</name>
    <name type="synonym">Epeira ventricosa</name>
    <dbReference type="NCBI Taxonomy" id="182803"/>
    <lineage>
        <taxon>Eukaryota</taxon>
        <taxon>Metazoa</taxon>
        <taxon>Ecdysozoa</taxon>
        <taxon>Arthropoda</taxon>
        <taxon>Chelicerata</taxon>
        <taxon>Arachnida</taxon>
        <taxon>Araneae</taxon>
        <taxon>Araneomorphae</taxon>
        <taxon>Entelegynae</taxon>
        <taxon>Araneoidea</taxon>
        <taxon>Araneidae</taxon>
        <taxon>Araneus</taxon>
    </lineage>
</organism>
<feature type="domain" description="Reverse transcriptase" evidence="1">
    <location>
        <begin position="1"/>
        <end position="133"/>
    </location>
</feature>
<gene>
    <name evidence="2" type="ORF">AVEN_186629_1</name>
</gene>
<dbReference type="Pfam" id="PF00078">
    <property type="entry name" value="RVT_1"/>
    <property type="match status" value="1"/>
</dbReference>
<dbReference type="AlphaFoldDB" id="A0A4Y2U948"/>
<evidence type="ECO:0000313" key="3">
    <source>
        <dbReference type="Proteomes" id="UP000499080"/>
    </source>
</evidence>
<dbReference type="PROSITE" id="PS50878">
    <property type="entry name" value="RT_POL"/>
    <property type="match status" value="1"/>
</dbReference>
<sequence length="198" mass="22623">MLSNRKVAINTTQVPEKWNQQQGCPQGSCTGPIFWNLLADEVFLQDCPQGVKMQAFVDDFIFLVIAWTKQEVKNLANKALQTFKTWTDKHKPEISLDKSHYQTRSGPIWYSGIKWGQNSIKRASVIKYLGVLIDDKLNFVAHLSAIKNKSLLLQQGLKKVAGTSWELSKNIRRHLYLTVVEKVILYASAEWAFNITAR</sequence>
<dbReference type="InterPro" id="IPR000477">
    <property type="entry name" value="RT_dom"/>
</dbReference>
<reference evidence="2 3" key="1">
    <citation type="journal article" date="2019" name="Sci. Rep.">
        <title>Orb-weaving spider Araneus ventricosus genome elucidates the spidroin gene catalogue.</title>
        <authorList>
            <person name="Kono N."/>
            <person name="Nakamura H."/>
            <person name="Ohtoshi R."/>
            <person name="Moran D.A.P."/>
            <person name="Shinohara A."/>
            <person name="Yoshida Y."/>
            <person name="Fujiwara M."/>
            <person name="Mori M."/>
            <person name="Tomita M."/>
            <person name="Arakawa K."/>
        </authorList>
    </citation>
    <scope>NUCLEOTIDE SEQUENCE [LARGE SCALE GENOMIC DNA]</scope>
</reference>
<evidence type="ECO:0000313" key="2">
    <source>
        <dbReference type="EMBL" id="GBO08097.1"/>
    </source>
</evidence>
<keyword evidence="3" id="KW-1185">Reference proteome</keyword>